<name>A0A919NXP2_9ACTN</name>
<comment type="subcellular location">
    <subcellularLocation>
        <location evidence="1">Cell membrane</location>
        <topology evidence="1">Multi-pass membrane protein</topology>
    </subcellularLocation>
</comment>
<comment type="similarity">
    <text evidence="2">Belongs to the resistance-nodulation-cell division (RND) (TC 2.A.6) family. MmpL subfamily.</text>
</comment>
<dbReference type="InterPro" id="IPR050545">
    <property type="entry name" value="Mycobact_MmpL"/>
</dbReference>
<feature type="transmembrane region" description="Helical" evidence="7">
    <location>
        <begin position="278"/>
        <end position="304"/>
    </location>
</feature>
<feature type="domain" description="SSD" evidence="8">
    <location>
        <begin position="539"/>
        <end position="670"/>
    </location>
</feature>
<evidence type="ECO:0000313" key="9">
    <source>
        <dbReference type="EMBL" id="GIF26145.1"/>
    </source>
</evidence>
<keyword evidence="6 7" id="KW-0472">Membrane</keyword>
<dbReference type="PANTHER" id="PTHR33406">
    <property type="entry name" value="MEMBRANE PROTEIN MJ1562-RELATED"/>
    <property type="match status" value="1"/>
</dbReference>
<comment type="caution">
    <text evidence="9">The sequence shown here is derived from an EMBL/GenBank/DDBJ whole genome shotgun (WGS) entry which is preliminary data.</text>
</comment>
<feature type="transmembrane region" description="Helical" evidence="7">
    <location>
        <begin position="613"/>
        <end position="641"/>
    </location>
</feature>
<dbReference type="AlphaFoldDB" id="A0A919NXP2"/>
<evidence type="ECO:0000256" key="4">
    <source>
        <dbReference type="ARBA" id="ARBA00022692"/>
    </source>
</evidence>
<feature type="transmembrane region" description="Helical" evidence="7">
    <location>
        <begin position="180"/>
        <end position="198"/>
    </location>
</feature>
<evidence type="ECO:0000256" key="1">
    <source>
        <dbReference type="ARBA" id="ARBA00004651"/>
    </source>
</evidence>
<feature type="transmembrane region" description="Helical" evidence="7">
    <location>
        <begin position="514"/>
        <end position="531"/>
    </location>
</feature>
<dbReference type="EMBL" id="BOMY01000055">
    <property type="protein sequence ID" value="GIF26145.1"/>
    <property type="molecule type" value="Genomic_DNA"/>
</dbReference>
<dbReference type="Pfam" id="PF03176">
    <property type="entry name" value="MMPL"/>
    <property type="match status" value="2"/>
</dbReference>
<proteinExistence type="inferred from homology"/>
<evidence type="ECO:0000313" key="10">
    <source>
        <dbReference type="Proteomes" id="UP000623608"/>
    </source>
</evidence>
<keyword evidence="3" id="KW-1003">Cell membrane</keyword>
<dbReference type="InterPro" id="IPR004869">
    <property type="entry name" value="MMPL_dom"/>
</dbReference>
<feature type="transmembrane region" description="Helical" evidence="7">
    <location>
        <begin position="538"/>
        <end position="559"/>
    </location>
</feature>
<feature type="transmembrane region" description="Helical" evidence="7">
    <location>
        <begin position="310"/>
        <end position="336"/>
    </location>
</feature>
<dbReference type="RefSeq" id="WP_203813925.1">
    <property type="nucleotide sequence ID" value="NZ_BOMY01000055.1"/>
</dbReference>
<dbReference type="PROSITE" id="PS50156">
    <property type="entry name" value="SSD"/>
    <property type="match status" value="2"/>
</dbReference>
<feature type="transmembrane region" description="Helical" evidence="7">
    <location>
        <begin position="237"/>
        <end position="257"/>
    </location>
</feature>
<dbReference type="Gene3D" id="1.20.1640.10">
    <property type="entry name" value="Multidrug efflux transporter AcrB transmembrane domain"/>
    <property type="match status" value="2"/>
</dbReference>
<gene>
    <name evidence="9" type="ORF">Ate02nite_88750</name>
</gene>
<feature type="transmembrane region" description="Helical" evidence="7">
    <location>
        <begin position="571"/>
        <end position="592"/>
    </location>
</feature>
<dbReference type="GO" id="GO:0005886">
    <property type="term" value="C:plasma membrane"/>
    <property type="evidence" value="ECO:0007669"/>
    <property type="project" value="UniProtKB-SubCell"/>
</dbReference>
<dbReference type="InterPro" id="IPR000731">
    <property type="entry name" value="SSD"/>
</dbReference>
<feature type="domain" description="SSD" evidence="8">
    <location>
        <begin position="225"/>
        <end position="335"/>
    </location>
</feature>
<accession>A0A919NXP2</accession>
<evidence type="ECO:0000259" key="8">
    <source>
        <dbReference type="PROSITE" id="PS50156"/>
    </source>
</evidence>
<evidence type="ECO:0000256" key="2">
    <source>
        <dbReference type="ARBA" id="ARBA00010157"/>
    </source>
</evidence>
<organism evidence="9 10">
    <name type="scientific">Paractinoplanes tereljensis</name>
    <dbReference type="NCBI Taxonomy" id="571912"/>
    <lineage>
        <taxon>Bacteria</taxon>
        <taxon>Bacillati</taxon>
        <taxon>Actinomycetota</taxon>
        <taxon>Actinomycetes</taxon>
        <taxon>Micromonosporales</taxon>
        <taxon>Micromonosporaceae</taxon>
        <taxon>Paractinoplanes</taxon>
    </lineage>
</organism>
<feature type="transmembrane region" description="Helical" evidence="7">
    <location>
        <begin position="647"/>
        <end position="672"/>
    </location>
</feature>
<evidence type="ECO:0000256" key="7">
    <source>
        <dbReference type="SAM" id="Phobius"/>
    </source>
</evidence>
<feature type="transmembrane region" description="Helical" evidence="7">
    <location>
        <begin position="205"/>
        <end position="225"/>
    </location>
</feature>
<evidence type="ECO:0000256" key="5">
    <source>
        <dbReference type="ARBA" id="ARBA00022989"/>
    </source>
</evidence>
<keyword evidence="5 7" id="KW-1133">Transmembrane helix</keyword>
<dbReference type="SUPFAM" id="SSF82866">
    <property type="entry name" value="Multidrug efflux transporter AcrB transmembrane domain"/>
    <property type="match status" value="2"/>
</dbReference>
<dbReference type="PANTHER" id="PTHR33406:SF6">
    <property type="entry name" value="MEMBRANE PROTEIN YDGH-RELATED"/>
    <property type="match status" value="1"/>
</dbReference>
<sequence>MTKRSIAWLTTRFGVLTVLFATIILSGLAFAFSPAQPEAGPADGLPAGAQSTRVTELADRFASGRSESAVLVYERADAALTDADQSALAEVSTKLENAGRDGGSAKIGEAGKPVLSEDGQAALVVIQLPDGLDSDAQHAVVDQIRETLHATDLPAGLTVQVTGGAAIGRDISAAFEGADVTLLIATAVVVAVLLLITYRSPILWIVPLTVIGLGDQVVAKLLPWIARIVGERTDASVSGIVSVLVFGAGTDYALLLISRYREELRRTESRQEAMTRAWRAAAPAITASAGTVVLALLTLLAAVLTSNRTLGVSAAVGVIVALLFGLFVLPAAVVALPRGVFWPKVPAVGSADPTETGWWSRVARGVGKRPGAVLAVALGVLVLFSAGLLKLDVGLSQTEQFRTKVESIVAQEALARHFPAGAAQPAQVIVDSAQADQTDAALRKVAGVAAVLPAEKSVDGSLTQFGVQLTDDSGTTAADRTIKNLRAAVPDALVGGAPAADFDKREANLRDDRVIVPLVLIVVLFVLLALLRSLLAPVLLLVTVVISYAASLGAATVLLKTGFDMPALDAGVPLLSFLFLVALGVDYNIFLVTRARDEAILRGSTRAGMLRGLAATGGVITSAGILLAAVFAVLGVLPVIVLTQIGVVVGVGVLVDTLLVRTVVVPALALLLGERFWWPARPVSGKPEMSEEEKALAHVD</sequence>
<evidence type="ECO:0000256" key="6">
    <source>
        <dbReference type="ARBA" id="ARBA00023136"/>
    </source>
</evidence>
<evidence type="ECO:0000256" key="3">
    <source>
        <dbReference type="ARBA" id="ARBA00022475"/>
    </source>
</evidence>
<keyword evidence="4 7" id="KW-0812">Transmembrane</keyword>
<feature type="transmembrane region" description="Helical" evidence="7">
    <location>
        <begin position="371"/>
        <end position="389"/>
    </location>
</feature>
<reference evidence="9" key="1">
    <citation type="submission" date="2021-01" db="EMBL/GenBank/DDBJ databases">
        <title>Whole genome shotgun sequence of Actinoplanes tereljensis NBRC 105297.</title>
        <authorList>
            <person name="Komaki H."/>
            <person name="Tamura T."/>
        </authorList>
    </citation>
    <scope>NUCLEOTIDE SEQUENCE</scope>
    <source>
        <strain evidence="9">NBRC 105297</strain>
    </source>
</reference>
<keyword evidence="10" id="KW-1185">Reference proteome</keyword>
<protein>
    <submittedName>
        <fullName evidence="9">Membrane protein</fullName>
    </submittedName>
</protein>
<dbReference type="Proteomes" id="UP000623608">
    <property type="component" value="Unassembled WGS sequence"/>
</dbReference>